<protein>
    <recommendedName>
        <fullName evidence="4">Ankyrin</fullName>
    </recommendedName>
</protein>
<dbReference type="InterPro" id="IPR036770">
    <property type="entry name" value="Ankyrin_rpt-contain_sf"/>
</dbReference>
<feature type="coiled-coil region" evidence="1">
    <location>
        <begin position="28"/>
        <end position="65"/>
    </location>
</feature>
<dbReference type="Gene3D" id="1.25.40.20">
    <property type="entry name" value="Ankyrin repeat-containing domain"/>
    <property type="match status" value="1"/>
</dbReference>
<evidence type="ECO:0000313" key="3">
    <source>
        <dbReference type="Proteomes" id="UP001276659"/>
    </source>
</evidence>
<dbReference type="EMBL" id="JASNWA010000006">
    <property type="protein sequence ID" value="KAK3174476.1"/>
    <property type="molecule type" value="Genomic_DNA"/>
</dbReference>
<accession>A0AAD9ZB83</accession>
<comment type="caution">
    <text evidence="2">The sequence shown here is derived from an EMBL/GenBank/DDBJ whole genome shotgun (WGS) entry which is preliminary data.</text>
</comment>
<gene>
    <name evidence="2" type="ORF">OEA41_001722</name>
</gene>
<name>A0AAD9ZB83_9LECA</name>
<dbReference type="SUPFAM" id="SSF48403">
    <property type="entry name" value="Ankyrin repeat"/>
    <property type="match status" value="1"/>
</dbReference>
<evidence type="ECO:0000256" key="1">
    <source>
        <dbReference type="SAM" id="Coils"/>
    </source>
</evidence>
<dbReference type="AlphaFoldDB" id="A0AAD9ZB83"/>
<reference evidence="2" key="1">
    <citation type="submission" date="2022-11" db="EMBL/GenBank/DDBJ databases">
        <title>Chromosomal genome sequence assembly and mating type (MAT) locus characterization of the leprose asexual lichenized fungus Lepraria neglecta (Nyl.) Erichsen.</title>
        <authorList>
            <person name="Allen J.L."/>
            <person name="Pfeffer B."/>
        </authorList>
    </citation>
    <scope>NUCLEOTIDE SEQUENCE</scope>
    <source>
        <strain evidence="2">Allen 5258</strain>
    </source>
</reference>
<keyword evidence="1" id="KW-0175">Coiled coil</keyword>
<evidence type="ECO:0008006" key="4">
    <source>
        <dbReference type="Google" id="ProtNLM"/>
    </source>
</evidence>
<organism evidence="2 3">
    <name type="scientific">Lepraria neglecta</name>
    <dbReference type="NCBI Taxonomy" id="209136"/>
    <lineage>
        <taxon>Eukaryota</taxon>
        <taxon>Fungi</taxon>
        <taxon>Dikarya</taxon>
        <taxon>Ascomycota</taxon>
        <taxon>Pezizomycotina</taxon>
        <taxon>Lecanoromycetes</taxon>
        <taxon>OSLEUM clade</taxon>
        <taxon>Lecanoromycetidae</taxon>
        <taxon>Lecanorales</taxon>
        <taxon>Lecanorineae</taxon>
        <taxon>Stereocaulaceae</taxon>
        <taxon>Lepraria</taxon>
    </lineage>
</organism>
<dbReference type="Proteomes" id="UP001276659">
    <property type="component" value="Unassembled WGS sequence"/>
</dbReference>
<evidence type="ECO:0000313" key="2">
    <source>
        <dbReference type="EMBL" id="KAK3174476.1"/>
    </source>
</evidence>
<keyword evidence="3" id="KW-1185">Reference proteome</keyword>
<sequence>MAELAMAIGLADGAAGLLIKCGSVVKTLNDLVDKYKKAELTIKTLIQQLEAIKAAKARIKEWSEEYQSYAPTIDSELLDPSIVEELLKHGLDPNRREFIRGKTTLHRALEEFAIAKVPGKNERTDERREAWKLIVQPLLMYKANVGAADMFSDQPHHSLVGRRKPEADIDDDYKGMIDLLLTSGADMNALNDLRQSPLWLAASHLDYSLVSFRLLRGANHLSESQLESVVTYFEEKRCAWYDPIPQAEAGKMIEVLKQKAAEPIAQPQVLISSLSNQSSNHGVGDA</sequence>
<proteinExistence type="predicted"/>